<evidence type="ECO:0000256" key="2">
    <source>
        <dbReference type="ARBA" id="ARBA00023098"/>
    </source>
</evidence>
<dbReference type="GO" id="GO:0016787">
    <property type="term" value="F:hydrolase activity"/>
    <property type="evidence" value="ECO:0007669"/>
    <property type="project" value="UniProtKB-ARBA"/>
</dbReference>
<organism evidence="4 5">
    <name type="scientific">Cuscuta campestris</name>
    <dbReference type="NCBI Taxonomy" id="132261"/>
    <lineage>
        <taxon>Eukaryota</taxon>
        <taxon>Viridiplantae</taxon>
        <taxon>Streptophyta</taxon>
        <taxon>Embryophyta</taxon>
        <taxon>Tracheophyta</taxon>
        <taxon>Spermatophyta</taxon>
        <taxon>Magnoliopsida</taxon>
        <taxon>eudicotyledons</taxon>
        <taxon>Gunneridae</taxon>
        <taxon>Pentapetalae</taxon>
        <taxon>asterids</taxon>
        <taxon>lamiids</taxon>
        <taxon>Solanales</taxon>
        <taxon>Convolvulaceae</taxon>
        <taxon>Cuscuteae</taxon>
        <taxon>Cuscuta</taxon>
        <taxon>Cuscuta subgen. Grammica</taxon>
        <taxon>Cuscuta sect. Cleistogrammica</taxon>
    </lineage>
</organism>
<evidence type="ECO:0000313" key="4">
    <source>
        <dbReference type="EMBL" id="VFQ72080.1"/>
    </source>
</evidence>
<dbReference type="PANTHER" id="PTHR11005">
    <property type="entry name" value="LYSOSOMAL ACID LIPASE-RELATED"/>
    <property type="match status" value="1"/>
</dbReference>
<dbReference type="Pfam" id="PF14223">
    <property type="entry name" value="Retrotran_gag_2"/>
    <property type="match status" value="1"/>
</dbReference>
<evidence type="ECO:0000313" key="5">
    <source>
        <dbReference type="Proteomes" id="UP000595140"/>
    </source>
</evidence>
<dbReference type="Proteomes" id="UP000595140">
    <property type="component" value="Unassembled WGS sequence"/>
</dbReference>
<keyword evidence="2" id="KW-0443">Lipid metabolism</keyword>
<protein>
    <recommendedName>
        <fullName evidence="3">AB hydrolase-1 domain-containing protein</fullName>
    </recommendedName>
</protein>
<dbReference type="Gene3D" id="3.40.50.1820">
    <property type="entry name" value="alpha/beta hydrolase"/>
    <property type="match status" value="1"/>
</dbReference>
<dbReference type="GO" id="GO:0016042">
    <property type="term" value="P:lipid catabolic process"/>
    <property type="evidence" value="ECO:0007669"/>
    <property type="project" value="UniProtKB-KW"/>
</dbReference>
<dbReference type="AlphaFoldDB" id="A0A484L721"/>
<feature type="domain" description="AB hydrolase-1" evidence="3">
    <location>
        <begin position="360"/>
        <end position="483"/>
    </location>
</feature>
<keyword evidence="1" id="KW-0442">Lipid degradation</keyword>
<evidence type="ECO:0000259" key="3">
    <source>
        <dbReference type="Pfam" id="PF00561"/>
    </source>
</evidence>
<dbReference type="OrthoDB" id="9974421at2759"/>
<reference evidence="4 5" key="1">
    <citation type="submission" date="2018-04" db="EMBL/GenBank/DDBJ databases">
        <authorList>
            <person name="Vogel A."/>
        </authorList>
    </citation>
    <scope>NUCLEOTIDE SEQUENCE [LARGE SCALE GENOMIC DNA]</scope>
</reference>
<dbReference type="InterPro" id="IPR000073">
    <property type="entry name" value="AB_hydrolase_1"/>
</dbReference>
<proteinExistence type="predicted"/>
<accession>A0A484L721</accession>
<keyword evidence="5" id="KW-1185">Reference proteome</keyword>
<dbReference type="InterPro" id="IPR029058">
    <property type="entry name" value="AB_hydrolase_fold"/>
</dbReference>
<dbReference type="EMBL" id="OOIL02001115">
    <property type="protein sequence ID" value="VFQ72080.1"/>
    <property type="molecule type" value="Genomic_DNA"/>
</dbReference>
<sequence>MDERTTISDHVSVLNRIVSELEFIGVEIDDEDKALQLIWSLPTSYKHMQPILMYGKEIVIFTEVVAPTEEQARNPILENLRGLNLNLPPATRNPITPEMIVVNQEPIVGDNYIELDVKGGTSNLVPVVPWMDYASGKDCPFDYTVDFASLLWYLGDRRLDSDRICLNTMDLLLPLMSRAVLGCCFQHVDVATVHGSPLPQMPTRVGAKGPTTPKIIWDEYDDEDYNPIWDDELVKEKEEVFEDAEDNPFWVAQIQEEEQDVKAHEEVITPDAETSTGDPSSLTVPCTKRVEFLQPPIPLEALPGFRTYASSLVSLDSVLTSSNLPVSLAWSTPRKLRMDMFLGYNGLGPDQELSRANWVPPVLLLHGLFMAGDSWFLNSANQSLGFILADHGFDVWVGNVRGTRWSHGHVSLTEKDKDFWDWSWQELALYDLAEMTRYVYSITNSKVSIVGHSQGTIISLAALTQPNIVEMVEAAALLCPISYLDHITSTFVLRMVKMYLDEVFG</sequence>
<name>A0A484L721_9ASTE</name>
<dbReference type="SUPFAM" id="SSF53474">
    <property type="entry name" value="alpha/beta-Hydrolases"/>
    <property type="match status" value="1"/>
</dbReference>
<dbReference type="Pfam" id="PF00561">
    <property type="entry name" value="Abhydrolase_1"/>
    <property type="match status" value="1"/>
</dbReference>
<evidence type="ECO:0000256" key="1">
    <source>
        <dbReference type="ARBA" id="ARBA00022963"/>
    </source>
</evidence>
<gene>
    <name evidence="4" type="ORF">CCAM_LOCUS13856</name>
</gene>